<dbReference type="EMBL" id="CAMXCT010003448">
    <property type="protein sequence ID" value="CAI4004577.1"/>
    <property type="molecule type" value="Genomic_DNA"/>
</dbReference>
<dbReference type="InterPro" id="IPR012936">
    <property type="entry name" value="Erv_C"/>
</dbReference>
<organism evidence="2">
    <name type="scientific">Cladocopium goreaui</name>
    <dbReference type="NCBI Taxonomy" id="2562237"/>
    <lineage>
        <taxon>Eukaryota</taxon>
        <taxon>Sar</taxon>
        <taxon>Alveolata</taxon>
        <taxon>Dinophyceae</taxon>
        <taxon>Suessiales</taxon>
        <taxon>Symbiodiniaceae</taxon>
        <taxon>Cladocopium</taxon>
    </lineage>
</organism>
<proteinExistence type="predicted"/>
<dbReference type="Pfam" id="PF00069">
    <property type="entry name" value="Pkinase"/>
    <property type="match status" value="1"/>
</dbReference>
<dbReference type="GO" id="GO:0004674">
    <property type="term" value="F:protein serine/threonine kinase activity"/>
    <property type="evidence" value="ECO:0007669"/>
    <property type="project" value="TreeGrafter"/>
</dbReference>
<dbReference type="EMBL" id="CAMXCT020003448">
    <property type="protein sequence ID" value="CAL1157952.1"/>
    <property type="molecule type" value="Genomic_DNA"/>
</dbReference>
<reference evidence="2" key="1">
    <citation type="submission" date="2022-10" db="EMBL/GenBank/DDBJ databases">
        <authorList>
            <person name="Chen Y."/>
            <person name="Dougan E. K."/>
            <person name="Chan C."/>
            <person name="Rhodes N."/>
            <person name="Thang M."/>
        </authorList>
    </citation>
    <scope>NUCLEOTIDE SEQUENCE</scope>
</reference>
<dbReference type="PANTHER" id="PTHR44167">
    <property type="entry name" value="OVARIAN-SPECIFIC SERINE/THREONINE-PROTEIN KINASE LOK-RELATED"/>
    <property type="match status" value="1"/>
</dbReference>
<keyword evidence="4" id="KW-1185">Reference proteome</keyword>
<evidence type="ECO:0000259" key="1">
    <source>
        <dbReference type="PROSITE" id="PS50011"/>
    </source>
</evidence>
<dbReference type="InterPro" id="IPR008271">
    <property type="entry name" value="Ser/Thr_kinase_AS"/>
</dbReference>
<evidence type="ECO:0000313" key="2">
    <source>
        <dbReference type="EMBL" id="CAI4004577.1"/>
    </source>
</evidence>
<dbReference type="GO" id="GO:0005524">
    <property type="term" value="F:ATP binding"/>
    <property type="evidence" value="ECO:0007669"/>
    <property type="project" value="InterPro"/>
</dbReference>
<feature type="non-terminal residue" evidence="2">
    <location>
        <position position="642"/>
    </location>
</feature>
<dbReference type="SMART" id="SM00220">
    <property type="entry name" value="S_TKc"/>
    <property type="match status" value="1"/>
</dbReference>
<dbReference type="OrthoDB" id="4062651at2759"/>
<sequence>MAGSELSMSRPERILKEFDLFRKLAPEHREGVRETPSSSISLALQGVFLVLIQVLLLSECWSFFTPKDKQSFDIDMQGFMQVSSPRQLRVLLDVTIHDFPCIDLSLDYQDAMGNRQTDIRSGVLKQRLKPDGTAVGQVLKNDPKVAGGSGASSPSIRNGTGNATCGDCYGALPDGECCNTCSDVLYAYRMKRWALPRIESIKQCQQDGTGKSAYQPPQIAHVKDYSSEDYLKNFKKIGSLTDSGNEARITAPLKLNLSLNLQNITFKPLNLKPFTPSFDDEWDDEDDFWGASSRSKDGPNKVLSWPDCVRRNVVVNGFDLGEALLEDLRPFGAKEGCWQENCSHTDKFNCESMDHCSTACKGGEVELPGRFVGKFYKVPSKREEPPALASHEFRMLEAVKGCPHVVQTLGLFHLPIHNCLKHFLNVEGHCAAPGVPLPWDSQESAQEDDMPTQRLCALFMEKCDYSLQDFAFFRYTESEAAFVCRSVLSALSHLHARGIVHRDVKPANILVGSGGEKVLLGDFGLAAFLEVETNTVSRNGCGTHGFLAPECLEKNEFCEKSDLFALGAVLYQLLFRTFAFVKETKIQSDIATRLGDLPLIPCGRPAGKSDDGCHLIRWLLQRDAYDLPSAVDALDHHWFEAV</sequence>
<dbReference type="AlphaFoldDB" id="A0A9P1D8Q0"/>
<dbReference type="Proteomes" id="UP001152797">
    <property type="component" value="Unassembled WGS sequence"/>
</dbReference>
<dbReference type="InterPro" id="IPR039542">
    <property type="entry name" value="Erv_N"/>
</dbReference>
<name>A0A9P1D8Q0_9DINO</name>
<comment type="caution">
    <text evidence="2">The sequence shown here is derived from an EMBL/GenBank/DDBJ whole genome shotgun (WGS) entry which is preliminary data.</text>
</comment>
<dbReference type="InterPro" id="IPR000719">
    <property type="entry name" value="Prot_kinase_dom"/>
</dbReference>
<accession>A0A9P1D8Q0</accession>
<gene>
    <name evidence="2" type="ORF">C1SCF055_LOCUS30357</name>
</gene>
<reference evidence="3 4" key="2">
    <citation type="submission" date="2024-05" db="EMBL/GenBank/DDBJ databases">
        <authorList>
            <person name="Chen Y."/>
            <person name="Shah S."/>
            <person name="Dougan E. K."/>
            <person name="Thang M."/>
            <person name="Chan C."/>
        </authorList>
    </citation>
    <scope>NUCLEOTIDE SEQUENCE [LARGE SCALE GENOMIC DNA]</scope>
</reference>
<dbReference type="PANTHER" id="PTHR44167:SF24">
    <property type="entry name" value="SERINE_THREONINE-PROTEIN KINASE CHK2"/>
    <property type="match status" value="1"/>
</dbReference>
<dbReference type="Pfam" id="PF07970">
    <property type="entry name" value="COPIIcoated_ERV"/>
    <property type="match status" value="1"/>
</dbReference>
<dbReference type="GO" id="GO:0005634">
    <property type="term" value="C:nucleus"/>
    <property type="evidence" value="ECO:0007669"/>
    <property type="project" value="TreeGrafter"/>
</dbReference>
<evidence type="ECO:0000313" key="4">
    <source>
        <dbReference type="Proteomes" id="UP001152797"/>
    </source>
</evidence>
<dbReference type="InterPro" id="IPR011009">
    <property type="entry name" value="Kinase-like_dom_sf"/>
</dbReference>
<dbReference type="Pfam" id="PF13850">
    <property type="entry name" value="ERGIC_N"/>
    <property type="match status" value="1"/>
</dbReference>
<protein>
    <submittedName>
        <fullName evidence="3">Endoplasmic reticulum vesicle transporter C-terminal domain-containing protein</fullName>
    </submittedName>
</protein>
<dbReference type="PROSITE" id="PS00108">
    <property type="entry name" value="PROTEIN_KINASE_ST"/>
    <property type="match status" value="1"/>
</dbReference>
<dbReference type="Gene3D" id="1.10.510.10">
    <property type="entry name" value="Transferase(Phosphotransferase) domain 1"/>
    <property type="match status" value="1"/>
</dbReference>
<dbReference type="PROSITE" id="PS50011">
    <property type="entry name" value="PROTEIN_KINASE_DOM"/>
    <property type="match status" value="1"/>
</dbReference>
<evidence type="ECO:0000313" key="3">
    <source>
        <dbReference type="EMBL" id="CAL4791889.1"/>
    </source>
</evidence>
<feature type="domain" description="Protein kinase" evidence="1">
    <location>
        <begin position="309"/>
        <end position="639"/>
    </location>
</feature>
<dbReference type="EMBL" id="CAMXCT030003448">
    <property type="protein sequence ID" value="CAL4791889.1"/>
    <property type="molecule type" value="Genomic_DNA"/>
</dbReference>
<dbReference type="GO" id="GO:0044773">
    <property type="term" value="P:mitotic DNA damage checkpoint signaling"/>
    <property type="evidence" value="ECO:0007669"/>
    <property type="project" value="TreeGrafter"/>
</dbReference>
<dbReference type="SUPFAM" id="SSF56112">
    <property type="entry name" value="Protein kinase-like (PK-like)"/>
    <property type="match status" value="1"/>
</dbReference>